<dbReference type="Proteomes" id="UP001162992">
    <property type="component" value="Chromosome 3"/>
</dbReference>
<evidence type="ECO:0000313" key="1">
    <source>
        <dbReference type="EMBL" id="KAJ7561914.1"/>
    </source>
</evidence>
<name>A0ACC2E5T5_DIPCM</name>
<accession>A0ACC2E5T5</accession>
<evidence type="ECO:0000313" key="2">
    <source>
        <dbReference type="Proteomes" id="UP001162992"/>
    </source>
</evidence>
<dbReference type="EMBL" id="CM055094">
    <property type="protein sequence ID" value="KAJ7561914.1"/>
    <property type="molecule type" value="Genomic_DNA"/>
</dbReference>
<gene>
    <name evidence="1" type="ORF">O6H91_03G047400</name>
</gene>
<sequence>MQDLRVLHYILGLEIDFWKGHAFISQSRYAISMLRKLHMENYKGIDTPMEHTVKVPIKDDEKSFEDITLYRSLIGSLIWLTVTRPDLSFCVHKLSQHMQDPKLYHWKLAKKVLRYISSTLDYGLFYEGEDLTLIAFSDSDFAGDRLDRKSISAYTIFLGGNLVSWLSKGQATIPLSSCEAEYKSLTTTTKEILWIKRLLLELKCYTDEDLPIIKNDNISAQTLANNPVFHARSKHIEVAHHFVREKIIGREISLEHVSSSNCVANLLTKPLLKNVFMKMRSNLGLISKSMLIGT</sequence>
<comment type="caution">
    <text evidence="1">The sequence shown here is derived from an EMBL/GenBank/DDBJ whole genome shotgun (WGS) entry which is preliminary data.</text>
</comment>
<organism evidence="1 2">
    <name type="scientific">Diphasiastrum complanatum</name>
    <name type="common">Issler's clubmoss</name>
    <name type="synonym">Lycopodium complanatum</name>
    <dbReference type="NCBI Taxonomy" id="34168"/>
    <lineage>
        <taxon>Eukaryota</taxon>
        <taxon>Viridiplantae</taxon>
        <taxon>Streptophyta</taxon>
        <taxon>Embryophyta</taxon>
        <taxon>Tracheophyta</taxon>
        <taxon>Lycopodiopsida</taxon>
        <taxon>Lycopodiales</taxon>
        <taxon>Lycopodiaceae</taxon>
        <taxon>Lycopodioideae</taxon>
        <taxon>Diphasiastrum</taxon>
    </lineage>
</organism>
<reference evidence="2" key="1">
    <citation type="journal article" date="2024" name="Proc. Natl. Acad. Sci. U.S.A.">
        <title>Extraordinary preservation of gene collinearity over three hundred million years revealed in homosporous lycophytes.</title>
        <authorList>
            <person name="Li C."/>
            <person name="Wickell D."/>
            <person name="Kuo L.Y."/>
            <person name="Chen X."/>
            <person name="Nie B."/>
            <person name="Liao X."/>
            <person name="Peng D."/>
            <person name="Ji J."/>
            <person name="Jenkins J."/>
            <person name="Williams M."/>
            <person name="Shu S."/>
            <person name="Plott C."/>
            <person name="Barry K."/>
            <person name="Rajasekar S."/>
            <person name="Grimwood J."/>
            <person name="Han X."/>
            <person name="Sun S."/>
            <person name="Hou Z."/>
            <person name="He W."/>
            <person name="Dai G."/>
            <person name="Sun C."/>
            <person name="Schmutz J."/>
            <person name="Leebens-Mack J.H."/>
            <person name="Li F.W."/>
            <person name="Wang L."/>
        </authorList>
    </citation>
    <scope>NUCLEOTIDE SEQUENCE [LARGE SCALE GENOMIC DNA]</scope>
    <source>
        <strain evidence="2">cv. PW_Plant_1</strain>
    </source>
</reference>
<protein>
    <submittedName>
        <fullName evidence="1">Uncharacterized protein</fullName>
    </submittedName>
</protein>
<proteinExistence type="predicted"/>
<keyword evidence="2" id="KW-1185">Reference proteome</keyword>